<dbReference type="InterPro" id="IPR029063">
    <property type="entry name" value="SAM-dependent_MTases_sf"/>
</dbReference>
<dbReference type="AlphaFoldDB" id="A0A1I7G045"/>
<evidence type="ECO:0000259" key="1">
    <source>
        <dbReference type="Pfam" id="PF13649"/>
    </source>
</evidence>
<feature type="domain" description="Methyltransferase" evidence="1">
    <location>
        <begin position="63"/>
        <end position="152"/>
    </location>
</feature>
<dbReference type="GO" id="GO:0008168">
    <property type="term" value="F:methyltransferase activity"/>
    <property type="evidence" value="ECO:0007669"/>
    <property type="project" value="UniProtKB-KW"/>
</dbReference>
<proteinExistence type="predicted"/>
<reference evidence="3" key="1">
    <citation type="submission" date="2016-10" db="EMBL/GenBank/DDBJ databases">
        <authorList>
            <person name="Varghese N."/>
            <person name="Submissions S."/>
        </authorList>
    </citation>
    <scope>NUCLEOTIDE SEQUENCE [LARGE SCALE GENOMIC DNA]</scope>
    <source>
        <strain evidence="3">CGMCC 1.6981</strain>
    </source>
</reference>
<dbReference type="CDD" id="cd02440">
    <property type="entry name" value="AdoMet_MTases"/>
    <property type="match status" value="1"/>
</dbReference>
<keyword evidence="2" id="KW-0489">Methyltransferase</keyword>
<dbReference type="SUPFAM" id="SSF53335">
    <property type="entry name" value="S-adenosyl-L-methionine-dependent methyltransferases"/>
    <property type="match status" value="1"/>
</dbReference>
<name>A0A1I7G045_9GAMM</name>
<accession>A0A1I7G045</accession>
<evidence type="ECO:0000313" key="3">
    <source>
        <dbReference type="Proteomes" id="UP000198693"/>
    </source>
</evidence>
<dbReference type="OrthoDB" id="7273451at2"/>
<dbReference type="Proteomes" id="UP000198693">
    <property type="component" value="Unassembled WGS sequence"/>
</dbReference>
<keyword evidence="2" id="KW-0808">Transferase</keyword>
<organism evidence="2 3">
    <name type="scientific">Halomonas korlensis</name>
    <dbReference type="NCBI Taxonomy" id="463301"/>
    <lineage>
        <taxon>Bacteria</taxon>
        <taxon>Pseudomonadati</taxon>
        <taxon>Pseudomonadota</taxon>
        <taxon>Gammaproteobacteria</taxon>
        <taxon>Oceanospirillales</taxon>
        <taxon>Halomonadaceae</taxon>
        <taxon>Halomonas</taxon>
    </lineage>
</organism>
<dbReference type="Pfam" id="PF13649">
    <property type="entry name" value="Methyltransf_25"/>
    <property type="match status" value="1"/>
</dbReference>
<dbReference type="InterPro" id="IPR041698">
    <property type="entry name" value="Methyltransf_25"/>
</dbReference>
<dbReference type="GO" id="GO:0032259">
    <property type="term" value="P:methylation"/>
    <property type="evidence" value="ECO:0007669"/>
    <property type="project" value="UniProtKB-KW"/>
</dbReference>
<keyword evidence="3" id="KW-1185">Reference proteome</keyword>
<protein>
    <submittedName>
        <fullName evidence="2">Methyltransferase domain-containing protein</fullName>
    </submittedName>
</protein>
<dbReference type="EMBL" id="FPBP01000002">
    <property type="protein sequence ID" value="SFU41691.1"/>
    <property type="molecule type" value="Genomic_DNA"/>
</dbReference>
<dbReference type="Gene3D" id="3.40.50.150">
    <property type="entry name" value="Vaccinia Virus protein VP39"/>
    <property type="match status" value="1"/>
</dbReference>
<dbReference type="RefSeq" id="WP_089792933.1">
    <property type="nucleotide sequence ID" value="NZ_FPBP01000002.1"/>
</dbReference>
<sequence length="309" mass="33429">MSSQEPDSPFALDATQALGLTPQAVFSPDWLERREALDARARSHTLTGLAADWLAARAGPQRILDLGCGTGSNLRFLAPRLPGPQQWRLVDHDSGLLALARHQAARLRDVGGERLSVATCCRDLAPVDHALLDEVDLVTASALFDLVSRAWAEILVNTCGERRQAMLFTLSVDGDWGFLNAAGERLDDGEDIAVRTLFQTHQVRDKGLGQALGGEAPAILTTLAREAGYRVECAATPWYLAAGDEEMLPLARALVDGWFAAARDQAPGEEERLQHWRERRLAGLERGELGITVGHLDLLALPPLTGAGP</sequence>
<gene>
    <name evidence="2" type="ORF">SAMN04487955_102133</name>
</gene>
<evidence type="ECO:0000313" key="2">
    <source>
        <dbReference type="EMBL" id="SFU41691.1"/>
    </source>
</evidence>
<dbReference type="STRING" id="463301.SAMN04487955_102133"/>